<name>A0AAV0RAI2_9ROSI</name>
<dbReference type="Proteomes" id="UP001154282">
    <property type="component" value="Unassembled WGS sequence"/>
</dbReference>
<evidence type="ECO:0000313" key="2">
    <source>
        <dbReference type="Proteomes" id="UP001154282"/>
    </source>
</evidence>
<dbReference type="AlphaFoldDB" id="A0AAV0RAI2"/>
<evidence type="ECO:0000313" key="1">
    <source>
        <dbReference type="EMBL" id="CAI0554695.1"/>
    </source>
</evidence>
<gene>
    <name evidence="1" type="ORF">LITE_LOCUS47288</name>
</gene>
<keyword evidence="2" id="KW-1185">Reference proteome</keyword>
<reference evidence="1" key="1">
    <citation type="submission" date="2022-08" db="EMBL/GenBank/DDBJ databases">
        <authorList>
            <person name="Gutierrez-Valencia J."/>
        </authorList>
    </citation>
    <scope>NUCLEOTIDE SEQUENCE</scope>
</reference>
<dbReference type="EMBL" id="CAMGYJ010000010">
    <property type="protein sequence ID" value="CAI0554695.1"/>
    <property type="molecule type" value="Genomic_DNA"/>
</dbReference>
<comment type="caution">
    <text evidence="1">The sequence shown here is derived from an EMBL/GenBank/DDBJ whole genome shotgun (WGS) entry which is preliminary data.</text>
</comment>
<organism evidence="1 2">
    <name type="scientific">Linum tenue</name>
    <dbReference type="NCBI Taxonomy" id="586396"/>
    <lineage>
        <taxon>Eukaryota</taxon>
        <taxon>Viridiplantae</taxon>
        <taxon>Streptophyta</taxon>
        <taxon>Embryophyta</taxon>
        <taxon>Tracheophyta</taxon>
        <taxon>Spermatophyta</taxon>
        <taxon>Magnoliopsida</taxon>
        <taxon>eudicotyledons</taxon>
        <taxon>Gunneridae</taxon>
        <taxon>Pentapetalae</taxon>
        <taxon>rosids</taxon>
        <taxon>fabids</taxon>
        <taxon>Malpighiales</taxon>
        <taxon>Linaceae</taxon>
        <taxon>Linum</taxon>
    </lineage>
</organism>
<sequence length="73" mass="8379">MDGTRRKRLPRTRGELGCLRFGIVRIYIYARSVIFNSSHCSGVDLPHLGQSQDLHEMAVFSNLEQGYENQKQP</sequence>
<proteinExistence type="predicted"/>
<protein>
    <submittedName>
        <fullName evidence="1">Uncharacterized protein</fullName>
    </submittedName>
</protein>
<accession>A0AAV0RAI2</accession>